<proteinExistence type="predicted"/>
<comment type="caution">
    <text evidence="1">The sequence shown here is derived from an EMBL/GenBank/DDBJ whole genome shotgun (WGS) entry which is preliminary data.</text>
</comment>
<reference evidence="1 2" key="1">
    <citation type="submission" date="2016-11" db="EMBL/GenBank/DDBJ databases">
        <title>The macronuclear genome of Stentor coeruleus: a giant cell with tiny introns.</title>
        <authorList>
            <person name="Slabodnick M."/>
            <person name="Ruby J.G."/>
            <person name="Reiff S.B."/>
            <person name="Swart E.C."/>
            <person name="Gosai S."/>
            <person name="Prabakaran S."/>
            <person name="Witkowska E."/>
            <person name="Larue G.E."/>
            <person name="Fisher S."/>
            <person name="Freeman R.M."/>
            <person name="Gunawardena J."/>
            <person name="Chu W."/>
            <person name="Stover N.A."/>
            <person name="Gregory B.D."/>
            <person name="Nowacki M."/>
            <person name="Derisi J."/>
            <person name="Roy S.W."/>
            <person name="Marshall W.F."/>
            <person name="Sood P."/>
        </authorList>
    </citation>
    <scope>NUCLEOTIDE SEQUENCE [LARGE SCALE GENOMIC DNA]</scope>
    <source>
        <strain evidence="1">WM001</strain>
    </source>
</reference>
<gene>
    <name evidence="1" type="ORF">SteCoe_29486</name>
</gene>
<protein>
    <submittedName>
        <fullName evidence="1">Uncharacterized protein</fullName>
    </submittedName>
</protein>
<name>A0A1R2B5V1_9CILI</name>
<sequence>MYLDVKQSLKISISSEILKLRQKLRGPFLETKKKVKVSDEFSSLLKKFEKSFTTPIARNILPSEQSTVKIDKTINQKFCQVKITNLFPSKKTKAVKGRISI</sequence>
<organism evidence="1 2">
    <name type="scientific">Stentor coeruleus</name>
    <dbReference type="NCBI Taxonomy" id="5963"/>
    <lineage>
        <taxon>Eukaryota</taxon>
        <taxon>Sar</taxon>
        <taxon>Alveolata</taxon>
        <taxon>Ciliophora</taxon>
        <taxon>Postciliodesmatophora</taxon>
        <taxon>Heterotrichea</taxon>
        <taxon>Heterotrichida</taxon>
        <taxon>Stentoridae</taxon>
        <taxon>Stentor</taxon>
    </lineage>
</organism>
<dbReference type="AlphaFoldDB" id="A0A1R2B5V1"/>
<dbReference type="EMBL" id="MPUH01000926">
    <property type="protein sequence ID" value="OMJ72148.1"/>
    <property type="molecule type" value="Genomic_DNA"/>
</dbReference>
<evidence type="ECO:0000313" key="2">
    <source>
        <dbReference type="Proteomes" id="UP000187209"/>
    </source>
</evidence>
<keyword evidence="2" id="KW-1185">Reference proteome</keyword>
<dbReference type="Proteomes" id="UP000187209">
    <property type="component" value="Unassembled WGS sequence"/>
</dbReference>
<evidence type="ECO:0000313" key="1">
    <source>
        <dbReference type="EMBL" id="OMJ72148.1"/>
    </source>
</evidence>
<accession>A0A1R2B5V1</accession>